<keyword evidence="1" id="KW-0472">Membrane</keyword>
<dbReference type="EMBL" id="CAOQHR010000011">
    <property type="protein sequence ID" value="CAI6340891.1"/>
    <property type="molecule type" value="Genomic_DNA"/>
</dbReference>
<keyword evidence="1" id="KW-0812">Transmembrane</keyword>
<accession>A0A9W4URA9</accession>
<evidence type="ECO:0000256" key="1">
    <source>
        <dbReference type="SAM" id="Phobius"/>
    </source>
</evidence>
<feature type="chain" id="PRO_5040785488" evidence="2">
    <location>
        <begin position="18"/>
        <end position="750"/>
    </location>
</feature>
<name>A0A9W4URA9_9PLEO</name>
<protein>
    <submittedName>
        <fullName evidence="3">Uncharacterized protein</fullName>
    </submittedName>
</protein>
<comment type="caution">
    <text evidence="3">The sequence shown here is derived from an EMBL/GenBank/DDBJ whole genome shotgun (WGS) entry which is preliminary data.</text>
</comment>
<evidence type="ECO:0000313" key="3">
    <source>
        <dbReference type="EMBL" id="CAI6340891.1"/>
    </source>
</evidence>
<feature type="transmembrane region" description="Helical" evidence="1">
    <location>
        <begin position="731"/>
        <end position="749"/>
    </location>
</feature>
<feature type="transmembrane region" description="Helical" evidence="1">
    <location>
        <begin position="506"/>
        <end position="527"/>
    </location>
</feature>
<dbReference type="Proteomes" id="UP001152607">
    <property type="component" value="Unassembled WGS sequence"/>
</dbReference>
<dbReference type="OrthoDB" id="3525430at2759"/>
<evidence type="ECO:0000256" key="2">
    <source>
        <dbReference type="SAM" id="SignalP"/>
    </source>
</evidence>
<keyword evidence="2" id="KW-0732">Signal</keyword>
<keyword evidence="4" id="KW-1185">Reference proteome</keyword>
<keyword evidence="1" id="KW-1133">Transmembrane helix</keyword>
<organism evidence="3 4">
    <name type="scientific">Periconia digitata</name>
    <dbReference type="NCBI Taxonomy" id="1303443"/>
    <lineage>
        <taxon>Eukaryota</taxon>
        <taxon>Fungi</taxon>
        <taxon>Dikarya</taxon>
        <taxon>Ascomycota</taxon>
        <taxon>Pezizomycotina</taxon>
        <taxon>Dothideomycetes</taxon>
        <taxon>Pleosporomycetidae</taxon>
        <taxon>Pleosporales</taxon>
        <taxon>Massarineae</taxon>
        <taxon>Periconiaceae</taxon>
        <taxon>Periconia</taxon>
    </lineage>
</organism>
<proteinExistence type="predicted"/>
<feature type="transmembrane region" description="Helical" evidence="1">
    <location>
        <begin position="586"/>
        <end position="606"/>
    </location>
</feature>
<feature type="transmembrane region" description="Helical" evidence="1">
    <location>
        <begin position="548"/>
        <end position="566"/>
    </location>
</feature>
<gene>
    <name evidence="3" type="ORF">PDIGIT_LOCUS14077</name>
</gene>
<feature type="signal peptide" evidence="2">
    <location>
        <begin position="1"/>
        <end position="17"/>
    </location>
</feature>
<reference evidence="3" key="1">
    <citation type="submission" date="2023-01" db="EMBL/GenBank/DDBJ databases">
        <authorList>
            <person name="Van Ghelder C."/>
            <person name="Rancurel C."/>
        </authorList>
    </citation>
    <scope>NUCLEOTIDE SEQUENCE</scope>
    <source>
        <strain evidence="3">CNCM I-4278</strain>
    </source>
</reference>
<sequence length="750" mass="85058">MRISLVCLASLVLGVCTSTTKESLQNNNNGLNEGEPLLIPQENRNGWVDPEDLKPMPQCIAQQDPSTWLGAMSQCTAKQCTRHFGIICTRHQWLIQLSCLSTEFSSGVISSYMPYCSRSILAKAQLYSWIHEITGRTWLVDVGDANDVQDLSPLSLAQGYASMAATRYAPACLTGSSSSQTMEPFQHAMASCSFTSTPRHTGRADRPWEYREDLHSVIALEFETPGYDLTNRRIESGEYFDKDCFCSTFKLDPKKESCSEPRELKWTQEQLWMNATCGHTPHSKNWTDSLKTIGYNYISPMDWKWPAVDLPKQMISLAPEFETEACEIDSSGYCHVEPAIDRSKFCQKISYHSCGASCQFFEARIKYVNWLHDLCGDVPDWHGLPGNWHRLAVPNTLDMLPWRWTVRPHDSSNRVDENHSDYIIPGECASDDHVVKNFVLIHVVIVVASFYSQGIAIRQIARAFPWLSYQSSWLVKGIQVAALQLLGNWANAVFVQQTNRYEHVPVIQLILLWCSMPRITWLLFLLLGLRPWNKVNFSAAKSFLLAEMILQALSAYPMLLTINYGREHNFYLRDLEDVKHSLLARIMYYGALMWLIIVAMTILWTVQIASRMNKMIDQEPEWVESRRKVSVIMKGLTKMFDSPHAWLGDELQQCWMGKGGDLGERSSLLHGGENIATYGALPVQSSSDSRKELASLYAVVSLGMLSLWVAQWLFWIGFIRLSSEEFCLPKLGLLTVVWTVSSLASITAAM</sequence>
<feature type="transmembrane region" description="Helical" evidence="1">
    <location>
        <begin position="696"/>
        <end position="719"/>
    </location>
</feature>
<dbReference type="AlphaFoldDB" id="A0A9W4URA9"/>
<evidence type="ECO:0000313" key="4">
    <source>
        <dbReference type="Proteomes" id="UP001152607"/>
    </source>
</evidence>